<dbReference type="PANTHER" id="PTHR23062">
    <property type="entry name" value="HYPOTHETICAL PROTEIN C.ELEGANS"/>
    <property type="match status" value="1"/>
</dbReference>
<dbReference type="eggNOG" id="KOG4297">
    <property type="taxonomic scope" value="Eukaryota"/>
</dbReference>
<keyword evidence="1" id="KW-0812">Transmembrane</keyword>
<dbReference type="OrthoDB" id="5825384at2759"/>
<evidence type="ECO:0000313" key="4">
    <source>
        <dbReference type="Proteomes" id="UP000008068"/>
    </source>
</evidence>
<evidence type="ECO:0000313" key="3">
    <source>
        <dbReference type="EMBL" id="EGT46842.1"/>
    </source>
</evidence>
<organism evidence="4">
    <name type="scientific">Caenorhabditis brenneri</name>
    <name type="common">Nematode worm</name>
    <dbReference type="NCBI Taxonomy" id="135651"/>
    <lineage>
        <taxon>Eukaryota</taxon>
        <taxon>Metazoa</taxon>
        <taxon>Ecdysozoa</taxon>
        <taxon>Nematoda</taxon>
        <taxon>Chromadorea</taxon>
        <taxon>Rhabditida</taxon>
        <taxon>Rhabditina</taxon>
        <taxon>Rhabditomorpha</taxon>
        <taxon>Rhabditoidea</taxon>
        <taxon>Rhabditidae</taxon>
        <taxon>Peloderinae</taxon>
        <taxon>Caenorhabditis</taxon>
    </lineage>
</organism>
<keyword evidence="4" id="KW-1185">Reference proteome</keyword>
<protein>
    <recommendedName>
        <fullName evidence="2">DUF7154 domain-containing protein</fullName>
    </recommendedName>
</protein>
<name>G0P760_CAEBE</name>
<reference evidence="4" key="1">
    <citation type="submission" date="2011-07" db="EMBL/GenBank/DDBJ databases">
        <authorList>
            <consortium name="Caenorhabditis brenneri Sequencing and Analysis Consortium"/>
            <person name="Wilson R.K."/>
        </authorList>
    </citation>
    <scope>NUCLEOTIDE SEQUENCE [LARGE SCALE GENOMIC DNA]</scope>
    <source>
        <strain evidence="4">PB2801</strain>
    </source>
</reference>
<keyword evidence="1" id="KW-1133">Transmembrane helix</keyword>
<dbReference type="PANTHER" id="PTHR23062:SF3">
    <property type="entry name" value="ANF_RECEPTOR DOMAIN-CONTAINING PROTEIN-RELATED"/>
    <property type="match status" value="1"/>
</dbReference>
<dbReference type="InterPro" id="IPR055578">
    <property type="entry name" value="DUF7154"/>
</dbReference>
<dbReference type="HOGENOM" id="CLU_517033_0_0_1"/>
<proteinExistence type="predicted"/>
<dbReference type="EMBL" id="GL380108">
    <property type="protein sequence ID" value="EGT46842.1"/>
    <property type="molecule type" value="Genomic_DNA"/>
</dbReference>
<accession>G0P760</accession>
<sequence length="527" mass="60667">MVVYLLSTPMAPQEVRYRPLNNGEGEEDVECQKNLLEETEEEEAVDQKEEEGVEKVTERSGHWKYSDAASYALLVFLVYIVTFPLPLSAGLVRYISIGQPFPKNVTSFDKDPTYQIMKNQTFKYLSNIKYKLYILDAIPRTIAAAINKFGAFMKNGTDPVVLDKMFVDFTEYEMARKRHAQLAKDCGERCVLVDYVPEFYNNATKTFRYFDEKGFSYHTAISHMSPHADSCTRRTNTTILLAYSTDSLQSDVDYARRAIIGNIRSFYPYQKFANIRFDVKQEESIQYHSDLNSFNASVTARPADSTIGYGDKTTGSDVFNVVEVVNSGLAVLYRPYQFIAQNYVVFGEGRIEIPNFRIPCTTFYCQQTMSVITIQDHKLDTNYISLNYTISTLDGTHVFTGPDNGSGWPRFGSGIIAHPKLNGTVDYKLTIDYKFRTSQSQFIEVRMYSSYYHDFVPFNQQEEKCTRRTNSTVLFAYSTDSDQFDFVVAFNTFLNFAKPPQFHGYTTYANIRFDTRQEEEIQYHSDF</sequence>
<feature type="transmembrane region" description="Helical" evidence="1">
    <location>
        <begin position="68"/>
        <end position="87"/>
    </location>
</feature>
<dbReference type="AlphaFoldDB" id="G0P760"/>
<evidence type="ECO:0000256" key="1">
    <source>
        <dbReference type="SAM" id="Phobius"/>
    </source>
</evidence>
<dbReference type="Pfam" id="PF23673">
    <property type="entry name" value="DUF7154"/>
    <property type="match status" value="1"/>
</dbReference>
<feature type="domain" description="DUF7154" evidence="2">
    <location>
        <begin position="341"/>
        <end position="450"/>
    </location>
</feature>
<dbReference type="InParanoid" id="G0P760"/>
<dbReference type="GO" id="GO:0045087">
    <property type="term" value="P:innate immune response"/>
    <property type="evidence" value="ECO:0007669"/>
    <property type="project" value="TreeGrafter"/>
</dbReference>
<keyword evidence="1" id="KW-0472">Membrane</keyword>
<evidence type="ECO:0000259" key="2">
    <source>
        <dbReference type="Pfam" id="PF23673"/>
    </source>
</evidence>
<gene>
    <name evidence="3" type="ORF">CAEBREN_28848</name>
</gene>
<dbReference type="Proteomes" id="UP000008068">
    <property type="component" value="Unassembled WGS sequence"/>
</dbReference>